<feature type="coiled-coil region" evidence="1">
    <location>
        <begin position="10"/>
        <end position="37"/>
    </location>
</feature>
<name>A0AAD7N182_9AGAR</name>
<comment type="caution">
    <text evidence="2">The sequence shown here is derived from an EMBL/GenBank/DDBJ whole genome shotgun (WGS) entry which is preliminary data.</text>
</comment>
<evidence type="ECO:0000256" key="1">
    <source>
        <dbReference type="SAM" id="Coils"/>
    </source>
</evidence>
<gene>
    <name evidence="2" type="ORF">B0H16DRAFT_61193</name>
</gene>
<keyword evidence="3" id="KW-1185">Reference proteome</keyword>
<evidence type="ECO:0008006" key="4">
    <source>
        <dbReference type="Google" id="ProtNLM"/>
    </source>
</evidence>
<dbReference type="Proteomes" id="UP001215598">
    <property type="component" value="Unassembled WGS sequence"/>
</dbReference>
<proteinExistence type="predicted"/>
<protein>
    <recommendedName>
        <fullName evidence="4">F-box domain-containing protein</fullName>
    </recommendedName>
</protein>
<accession>A0AAD7N182</accession>
<organism evidence="2 3">
    <name type="scientific">Mycena metata</name>
    <dbReference type="NCBI Taxonomy" id="1033252"/>
    <lineage>
        <taxon>Eukaryota</taxon>
        <taxon>Fungi</taxon>
        <taxon>Dikarya</taxon>
        <taxon>Basidiomycota</taxon>
        <taxon>Agaricomycotina</taxon>
        <taxon>Agaricomycetes</taxon>
        <taxon>Agaricomycetidae</taxon>
        <taxon>Agaricales</taxon>
        <taxon>Marasmiineae</taxon>
        <taxon>Mycenaceae</taxon>
        <taxon>Mycena</taxon>
    </lineage>
</organism>
<dbReference type="Gene3D" id="3.80.10.10">
    <property type="entry name" value="Ribonuclease Inhibitor"/>
    <property type="match status" value="1"/>
</dbReference>
<dbReference type="EMBL" id="JARKIB010000105">
    <property type="protein sequence ID" value="KAJ7739874.1"/>
    <property type="molecule type" value="Genomic_DNA"/>
</dbReference>
<dbReference type="InterPro" id="IPR032675">
    <property type="entry name" value="LRR_dom_sf"/>
</dbReference>
<dbReference type="AlphaFoldDB" id="A0AAD7N182"/>
<keyword evidence="1" id="KW-0175">Coiled coil</keyword>
<evidence type="ECO:0000313" key="3">
    <source>
        <dbReference type="Proteomes" id="UP001215598"/>
    </source>
</evidence>
<sequence length="528" mass="59626">MFTTHLRTRLAEIDASIAEHRLALEMLERDRATVAAELSSKATFPVLTLPVEITTAIFTLCLPTFEELHVNNVRRRDDSATPPTLTAPNVLVECCRAWRDIAVATPSLWTTLPLCLKDAEFGDTNAALSVSRRRADEYIDRWLGRAGLQPLTFVFCLVQENLDYDYDTDLNTAAHCMRSAIRRYADRLQELDFKTTASYLDIEFMDLDRIHFPLLQRAVLANNDPDRRSPDVCAVFGNAPRLCEVGLYRKTWPSSFTFPWPQLTKYEGPISHFSLFSLAPNLVEIKGIMWEVYEDMTTVVHAHLQSLTLSGPAVRIDRVLSKLTLPALLSLCISKSIYPGTLASCLERSAPPLQTLSLTPFQPGSDGMEFDMGPWKPMFASVAATLENLELHSPSHQFLSAVLHFMAKDDPSSLPCLKTLDVFNSPMVNYEQLIAFLHRRTTSTKLARLQSLRLAYRPGVLLGEDTELDPRYFVAGRRRWRLNATDHMRRLASEGMDIHIGSEKTTLVSLDKRATFDAQPEEYDNADE</sequence>
<evidence type="ECO:0000313" key="2">
    <source>
        <dbReference type="EMBL" id="KAJ7739874.1"/>
    </source>
</evidence>
<reference evidence="2" key="1">
    <citation type="submission" date="2023-03" db="EMBL/GenBank/DDBJ databases">
        <title>Massive genome expansion in bonnet fungi (Mycena s.s.) driven by repeated elements and novel gene families across ecological guilds.</title>
        <authorList>
            <consortium name="Lawrence Berkeley National Laboratory"/>
            <person name="Harder C.B."/>
            <person name="Miyauchi S."/>
            <person name="Viragh M."/>
            <person name="Kuo A."/>
            <person name="Thoen E."/>
            <person name="Andreopoulos B."/>
            <person name="Lu D."/>
            <person name="Skrede I."/>
            <person name="Drula E."/>
            <person name="Henrissat B."/>
            <person name="Morin E."/>
            <person name="Kohler A."/>
            <person name="Barry K."/>
            <person name="LaButti K."/>
            <person name="Morin E."/>
            <person name="Salamov A."/>
            <person name="Lipzen A."/>
            <person name="Mereny Z."/>
            <person name="Hegedus B."/>
            <person name="Baldrian P."/>
            <person name="Stursova M."/>
            <person name="Weitz H."/>
            <person name="Taylor A."/>
            <person name="Grigoriev I.V."/>
            <person name="Nagy L.G."/>
            <person name="Martin F."/>
            <person name="Kauserud H."/>
        </authorList>
    </citation>
    <scope>NUCLEOTIDE SEQUENCE</scope>
    <source>
        <strain evidence="2">CBHHK182m</strain>
    </source>
</reference>